<dbReference type="EMBL" id="JAMDHD010000003">
    <property type="protein sequence ID" value="MDD0983906.1"/>
    <property type="molecule type" value="Genomic_DNA"/>
</dbReference>
<evidence type="ECO:0000313" key="2">
    <source>
        <dbReference type="Proteomes" id="UP001148189"/>
    </source>
</evidence>
<proteinExistence type="predicted"/>
<sequence length="120" mass="13072">MPRLFFDISDSTQPAFHGLASWNPQGKATAQAALRATLPAELSAGNGNPAEGCTMENQTFGNILQSDTQLSTTLVGWDEFRKLAKVGDIIQEPGQTLRITEKVFEPTASGEQFAFHIYAR</sequence>
<evidence type="ECO:0000313" key="1">
    <source>
        <dbReference type="EMBL" id="MDD0983906.1"/>
    </source>
</evidence>
<dbReference type="RefSeq" id="WP_273865453.1">
    <property type="nucleotide sequence ID" value="NZ_JAMDHD010000003.1"/>
</dbReference>
<protein>
    <submittedName>
        <fullName evidence="1">Uncharacterized protein</fullName>
    </submittedName>
</protein>
<organism evidence="1 2">
    <name type="scientific">Pseudomonas shahriarae</name>
    <dbReference type="NCBI Taxonomy" id="2745512"/>
    <lineage>
        <taxon>Bacteria</taxon>
        <taxon>Pseudomonadati</taxon>
        <taxon>Pseudomonadota</taxon>
        <taxon>Gammaproteobacteria</taxon>
        <taxon>Pseudomonadales</taxon>
        <taxon>Pseudomonadaceae</taxon>
        <taxon>Pseudomonas</taxon>
    </lineage>
</organism>
<keyword evidence="2" id="KW-1185">Reference proteome</keyword>
<accession>A0ABT5N620</accession>
<reference evidence="1" key="1">
    <citation type="submission" date="2022-05" db="EMBL/GenBank/DDBJ databases">
        <title>Novel Pseudomonas spp. Isolated from a Rainbow Trout Aquaculture Facility.</title>
        <authorList>
            <person name="Testerman T."/>
            <person name="Graf J."/>
        </authorList>
    </citation>
    <scope>NUCLEOTIDE SEQUENCE</scope>
    <source>
        <strain evidence="1">ID1050</strain>
    </source>
</reference>
<dbReference type="Proteomes" id="UP001148189">
    <property type="component" value="Unassembled WGS sequence"/>
</dbReference>
<comment type="caution">
    <text evidence="1">The sequence shown here is derived from an EMBL/GenBank/DDBJ whole genome shotgun (WGS) entry which is preliminary data.</text>
</comment>
<name>A0ABT5N620_9PSED</name>
<gene>
    <name evidence="1" type="ORF">M5G21_02840</name>
</gene>